<dbReference type="NCBIfam" id="TIGR04474">
    <property type="entry name" value="tcm_partner"/>
    <property type="match status" value="1"/>
</dbReference>
<name>A0A975K860_9SPHN</name>
<evidence type="ECO:0000313" key="2">
    <source>
        <dbReference type="Proteomes" id="UP000681425"/>
    </source>
</evidence>
<dbReference type="Proteomes" id="UP000681425">
    <property type="component" value="Chromosome"/>
</dbReference>
<protein>
    <submittedName>
        <fullName evidence="1">Three-Cys-motif partner protein TcmP</fullName>
    </submittedName>
</protein>
<evidence type="ECO:0000313" key="1">
    <source>
        <dbReference type="EMBL" id="QUT06576.1"/>
    </source>
</evidence>
<dbReference type="InterPro" id="IPR031009">
    <property type="entry name" value="Tcm_partner"/>
</dbReference>
<dbReference type="RefSeq" id="WP_212609920.1">
    <property type="nucleotide sequence ID" value="NZ_CP073910.1"/>
</dbReference>
<organism evidence="1 2">
    <name type="scientific">Sphingobium phenoxybenzoativorans</name>
    <dbReference type="NCBI Taxonomy" id="1592790"/>
    <lineage>
        <taxon>Bacteria</taxon>
        <taxon>Pseudomonadati</taxon>
        <taxon>Pseudomonadota</taxon>
        <taxon>Alphaproteobacteria</taxon>
        <taxon>Sphingomonadales</taxon>
        <taxon>Sphingomonadaceae</taxon>
        <taxon>Sphingobium</taxon>
    </lineage>
</organism>
<keyword evidence="2" id="KW-1185">Reference proteome</keyword>
<accession>A0A975K860</accession>
<sequence>MGGKKRIAHRFGGVWTEIKLRALTDYLGFYQNALKNQGFETWYIDAFAGTGDRHAELKRGGIFENSPIEQVEHILDGSARKALKIDPPFTHYWFSEQHRGRAKQLEELKDQWPYDIQVKPGEANAELQTLFSSKPWSGGNKSGRQRGVVFLDPYGMSVDWKTLEMLAATRRVDVWYLFPRAAVIHQLANDLAGVDEGKRRALARIFGSEDWEEQFYSAQPAGRLHLPGGFDGAGVVNA</sequence>
<proteinExistence type="predicted"/>
<dbReference type="EMBL" id="CP073910">
    <property type="protein sequence ID" value="QUT06576.1"/>
    <property type="molecule type" value="Genomic_DNA"/>
</dbReference>
<dbReference type="AlphaFoldDB" id="A0A975K860"/>
<reference evidence="1" key="1">
    <citation type="submission" date="2021-04" db="EMBL/GenBank/DDBJ databases">
        <title>Isolation of p-tert-butylphenol degrading bacteria Sphingobium phenoxybenzoativorans Tas13 from active sludge.</title>
        <authorList>
            <person name="Li Y."/>
        </authorList>
    </citation>
    <scope>NUCLEOTIDE SEQUENCE</scope>
    <source>
        <strain evidence="1">Tas13</strain>
    </source>
</reference>
<dbReference type="KEGG" id="spph:KFK14_03710"/>
<gene>
    <name evidence="1" type="primary">tcmP</name>
    <name evidence="1" type="ORF">KFK14_03710</name>
</gene>